<dbReference type="InterPro" id="IPR008538">
    <property type="entry name" value="Uma2"/>
</dbReference>
<keyword evidence="2" id="KW-0540">Nuclease</keyword>
<dbReference type="Pfam" id="PF05685">
    <property type="entry name" value="Uma2"/>
    <property type="match status" value="1"/>
</dbReference>
<comment type="caution">
    <text evidence="2">The sequence shown here is derived from an EMBL/GenBank/DDBJ whole genome shotgun (WGS) entry which is preliminary data.</text>
</comment>
<evidence type="ECO:0000259" key="1">
    <source>
        <dbReference type="Pfam" id="PF05685"/>
    </source>
</evidence>
<organism evidence="2 3">
    <name type="scientific">Kitasatospora phosalacinea</name>
    <dbReference type="NCBI Taxonomy" id="2065"/>
    <lineage>
        <taxon>Bacteria</taxon>
        <taxon>Bacillati</taxon>
        <taxon>Actinomycetota</taxon>
        <taxon>Actinomycetes</taxon>
        <taxon>Kitasatosporales</taxon>
        <taxon>Streptomycetaceae</taxon>
        <taxon>Kitasatospora</taxon>
    </lineage>
</organism>
<proteinExistence type="predicted"/>
<dbReference type="GO" id="GO:0004519">
    <property type="term" value="F:endonuclease activity"/>
    <property type="evidence" value="ECO:0007669"/>
    <property type="project" value="UniProtKB-KW"/>
</dbReference>
<dbReference type="SUPFAM" id="SSF52980">
    <property type="entry name" value="Restriction endonuclease-like"/>
    <property type="match status" value="1"/>
</dbReference>
<accession>A0ABW6GTP8</accession>
<evidence type="ECO:0000313" key="2">
    <source>
        <dbReference type="EMBL" id="MFE1356137.1"/>
    </source>
</evidence>
<reference evidence="2 3" key="1">
    <citation type="submission" date="2024-09" db="EMBL/GenBank/DDBJ databases">
        <title>The Natural Products Discovery Center: Release of the First 8490 Sequenced Strains for Exploring Actinobacteria Biosynthetic Diversity.</title>
        <authorList>
            <person name="Kalkreuter E."/>
            <person name="Kautsar S.A."/>
            <person name="Yang D."/>
            <person name="Bader C.D."/>
            <person name="Teijaro C.N."/>
            <person name="Fluegel L."/>
            <person name="Davis C.M."/>
            <person name="Simpson J.R."/>
            <person name="Lauterbach L."/>
            <person name="Steele A.D."/>
            <person name="Gui C."/>
            <person name="Meng S."/>
            <person name="Li G."/>
            <person name="Viehrig K."/>
            <person name="Ye F."/>
            <person name="Su P."/>
            <person name="Kiefer A.F."/>
            <person name="Nichols A."/>
            <person name="Cepeda A.J."/>
            <person name="Yan W."/>
            <person name="Fan B."/>
            <person name="Jiang Y."/>
            <person name="Adhikari A."/>
            <person name="Zheng C.-J."/>
            <person name="Schuster L."/>
            <person name="Cowan T.M."/>
            <person name="Smanski M.J."/>
            <person name="Chevrette M.G."/>
            <person name="De Carvalho L.P.S."/>
            <person name="Shen B."/>
        </authorList>
    </citation>
    <scope>NUCLEOTIDE SEQUENCE [LARGE SCALE GENOMIC DNA]</scope>
    <source>
        <strain evidence="2 3">NPDC058753</strain>
    </source>
</reference>
<evidence type="ECO:0000313" key="3">
    <source>
        <dbReference type="Proteomes" id="UP001599542"/>
    </source>
</evidence>
<dbReference type="CDD" id="cd06260">
    <property type="entry name" value="DUF820-like"/>
    <property type="match status" value="1"/>
</dbReference>
<dbReference type="Proteomes" id="UP001599542">
    <property type="component" value="Unassembled WGS sequence"/>
</dbReference>
<protein>
    <submittedName>
        <fullName evidence="2">Uma2 family endonuclease</fullName>
    </submittedName>
</protein>
<dbReference type="InterPro" id="IPR012296">
    <property type="entry name" value="Nuclease_put_TT1808"/>
</dbReference>
<gene>
    <name evidence="2" type="ORF">ACFW6T_29585</name>
</gene>
<dbReference type="InterPro" id="IPR011335">
    <property type="entry name" value="Restrct_endonuc-II-like"/>
</dbReference>
<name>A0ABW6GTP8_9ACTN</name>
<feature type="domain" description="Putative restriction endonuclease" evidence="1">
    <location>
        <begin position="14"/>
        <end position="85"/>
    </location>
</feature>
<keyword evidence="3" id="KW-1185">Reference proteome</keyword>
<keyword evidence="2" id="KW-0378">Hydrolase</keyword>
<sequence length="93" mass="9951">MIRRQLAARLAAPGRVVPAAPLEAPPLGLLRRPDLAVLPAPVACPLLVVEVVAPHFLESDHRTRARDYAAMGVPTYLLVDPRKGTGVLHTYAG</sequence>
<keyword evidence="2" id="KW-0255">Endonuclease</keyword>
<dbReference type="Gene3D" id="3.90.1570.10">
    <property type="entry name" value="tt1808, chain A"/>
    <property type="match status" value="1"/>
</dbReference>
<dbReference type="RefSeq" id="WP_380564010.1">
    <property type="nucleotide sequence ID" value="NZ_JBHYPX010000078.1"/>
</dbReference>
<dbReference type="EMBL" id="JBHYPX010000078">
    <property type="protein sequence ID" value="MFE1356137.1"/>
    <property type="molecule type" value="Genomic_DNA"/>
</dbReference>